<evidence type="ECO:0008006" key="3">
    <source>
        <dbReference type="Google" id="ProtNLM"/>
    </source>
</evidence>
<dbReference type="AlphaFoldDB" id="A0A1T4SGF7"/>
<sequence>MCLILFAWQVDLERPLILAANRDEFYQRPTATLAQWQDLPVIAGQDLQEGGTWLGITPSGRFAAVTNYRQASEMGQRYPISRGELCRRFLSSETPIEQFLSSLEIEAQNIGGFNLLLSDGKQMAYASNRFGAETGNPYYQSKMCLEPGVYGLSNHRLNSPWPKVTTGIAELQQQVSKVQNDLQLSQALFEILENQIQADDSLLPDTGIGLEKERFLAPRMIASSTEYGTRASTVLIKSQDGIQTLIEQSYAALSKKQIKNIFCTS</sequence>
<proteinExistence type="predicted"/>
<name>A0A1T4SGF7_9GAMM</name>
<dbReference type="OrthoDB" id="4380123at2"/>
<evidence type="ECO:0000313" key="1">
    <source>
        <dbReference type="EMBL" id="OPX54267.1"/>
    </source>
</evidence>
<comment type="caution">
    <text evidence="1">The sequence shown here is derived from an EMBL/GenBank/DDBJ whole genome shotgun (WGS) entry which is preliminary data.</text>
</comment>
<dbReference type="EMBL" id="MTSM01000030">
    <property type="protein sequence ID" value="OPX54267.1"/>
    <property type="molecule type" value="Genomic_DNA"/>
</dbReference>
<organism evidence="1 2">
    <name type="scientific">Oceanospirillum multiglobuliferum</name>
    <dbReference type="NCBI Taxonomy" id="64969"/>
    <lineage>
        <taxon>Bacteria</taxon>
        <taxon>Pseudomonadati</taxon>
        <taxon>Pseudomonadota</taxon>
        <taxon>Gammaproteobacteria</taxon>
        <taxon>Oceanospirillales</taxon>
        <taxon>Oceanospirillaceae</taxon>
        <taxon>Oceanospirillum</taxon>
    </lineage>
</organism>
<reference evidence="1 2" key="1">
    <citation type="submission" date="2017-01" db="EMBL/GenBank/DDBJ databases">
        <title>Genome Sequencing of a Marine Spirillum, Oceanospirillum multiglobuliferum ATCC 33336, from Japan.</title>
        <authorList>
            <person name="Carney J.G."/>
            <person name="Trachtenberg A.M."/>
            <person name="Rheaume B.A."/>
            <person name="Linnane J.D."/>
            <person name="Pitts N.L."/>
            <person name="Mykles D.L."/>
            <person name="Maclea K.S."/>
        </authorList>
    </citation>
    <scope>NUCLEOTIDE SEQUENCE [LARGE SCALE GENOMIC DNA]</scope>
    <source>
        <strain evidence="1 2">ATCC 33336</strain>
    </source>
</reference>
<dbReference type="STRING" id="64969.SAMN02745127_03042"/>
<dbReference type="PANTHER" id="PTHR17985">
    <property type="entry name" value="SER/THR-RICH PROTEIN T10 IN DGCR REGION"/>
    <property type="match status" value="1"/>
</dbReference>
<keyword evidence="2" id="KW-1185">Reference proteome</keyword>
<gene>
    <name evidence="1" type="ORF">BTE48_15135</name>
</gene>
<dbReference type="RefSeq" id="WP_078746550.1">
    <property type="nucleotide sequence ID" value="NZ_FUXG01000031.1"/>
</dbReference>
<protein>
    <recommendedName>
        <fullName evidence="3">NRDE family protein</fullName>
    </recommendedName>
</protein>
<dbReference type="PANTHER" id="PTHR17985:SF8">
    <property type="entry name" value="TRANSPORT AND GOLGI ORGANIZATION PROTEIN 2 HOMOLOG"/>
    <property type="match status" value="1"/>
</dbReference>
<accession>A0A1T4SGF7</accession>
<dbReference type="Pfam" id="PF05742">
    <property type="entry name" value="TANGO2"/>
    <property type="match status" value="1"/>
</dbReference>
<dbReference type="Proteomes" id="UP000191418">
    <property type="component" value="Unassembled WGS sequence"/>
</dbReference>
<dbReference type="InterPro" id="IPR008551">
    <property type="entry name" value="TANGO2"/>
</dbReference>
<evidence type="ECO:0000313" key="2">
    <source>
        <dbReference type="Proteomes" id="UP000191418"/>
    </source>
</evidence>